<dbReference type="Pfam" id="PF00956">
    <property type="entry name" value="NAP"/>
    <property type="match status" value="1"/>
</dbReference>
<feature type="compositionally biased region" description="Acidic residues" evidence="3">
    <location>
        <begin position="943"/>
        <end position="956"/>
    </location>
</feature>
<keyword evidence="4" id="KW-0812">Transmembrane</keyword>
<feature type="region of interest" description="Disordered" evidence="3">
    <location>
        <begin position="149"/>
        <end position="172"/>
    </location>
</feature>
<evidence type="ECO:0000313" key="6">
    <source>
        <dbReference type="EMBL" id="KAF4610172.1"/>
    </source>
</evidence>
<dbReference type="InterPro" id="IPR037119">
    <property type="entry name" value="Haem_oxidase_HugZ-like_sf"/>
</dbReference>
<dbReference type="SUPFAM" id="SSF143113">
    <property type="entry name" value="NAP-like"/>
    <property type="match status" value="1"/>
</dbReference>
<dbReference type="EMBL" id="JAACJL010000059">
    <property type="protein sequence ID" value="KAF4610172.1"/>
    <property type="molecule type" value="Genomic_DNA"/>
</dbReference>
<feature type="compositionally biased region" description="Acidic residues" evidence="3">
    <location>
        <begin position="1166"/>
        <end position="1195"/>
    </location>
</feature>
<dbReference type="Pfam" id="PF10615">
    <property type="entry name" value="DUF2470"/>
    <property type="match status" value="1"/>
</dbReference>
<dbReference type="InterPro" id="IPR019595">
    <property type="entry name" value="DUF2470"/>
</dbReference>
<keyword evidence="4" id="KW-1133">Transmembrane helix</keyword>
<dbReference type="AlphaFoldDB" id="A0A8H4QFM7"/>
<keyword evidence="7" id="KW-1185">Reference proteome</keyword>
<evidence type="ECO:0000256" key="3">
    <source>
        <dbReference type="SAM" id="MobiDB-lite"/>
    </source>
</evidence>
<evidence type="ECO:0000313" key="7">
    <source>
        <dbReference type="Proteomes" id="UP000521872"/>
    </source>
</evidence>
<comment type="similarity">
    <text evidence="1 2">Belongs to the nucleosome assembly protein (NAP) family.</text>
</comment>
<dbReference type="Pfam" id="PF14934">
    <property type="entry name" value="TMEM254"/>
    <property type="match status" value="1"/>
</dbReference>
<accession>A0A8H4QFM7</accession>
<keyword evidence="4" id="KW-0472">Membrane</keyword>
<dbReference type="InterPro" id="IPR037231">
    <property type="entry name" value="NAP-like_sf"/>
</dbReference>
<dbReference type="GO" id="GO:0006334">
    <property type="term" value="P:nucleosome assembly"/>
    <property type="evidence" value="ECO:0007669"/>
    <property type="project" value="InterPro"/>
</dbReference>
<protein>
    <recommendedName>
        <fullName evidence="5">DUF2470 domain-containing protein</fullName>
    </recommendedName>
</protein>
<name>A0A8H4QFM7_9AGAR</name>
<reference evidence="6 7" key="1">
    <citation type="submission" date="2019-12" db="EMBL/GenBank/DDBJ databases">
        <authorList>
            <person name="Floudas D."/>
            <person name="Bentzer J."/>
            <person name="Ahren D."/>
            <person name="Johansson T."/>
            <person name="Persson P."/>
            <person name="Tunlid A."/>
        </authorList>
    </citation>
    <scope>NUCLEOTIDE SEQUENCE [LARGE SCALE GENOMIC DNA]</scope>
    <source>
        <strain evidence="6 7">CBS 102.39</strain>
    </source>
</reference>
<proteinExistence type="inferred from homology"/>
<feature type="transmembrane region" description="Helical" evidence="4">
    <location>
        <begin position="674"/>
        <end position="694"/>
    </location>
</feature>
<evidence type="ECO:0000256" key="1">
    <source>
        <dbReference type="ARBA" id="ARBA00009947"/>
    </source>
</evidence>
<comment type="caution">
    <text evidence="6">The sequence shown here is derived from an EMBL/GenBank/DDBJ whole genome shotgun (WGS) entry which is preliminary data.</text>
</comment>
<sequence>MQRNETKISDRKQRGTSTHPWIHIRSPFCRTLRPTTKKPAESSGELHIRYDLPVTYLHGGHWQLVRQSDMYPDVARTARLLKFRSWELDVILKTVGGCRSGGADSGSGYPDSVLLGLPIRWHTRAKSSSKPGLSAYAILWHSITRKDKKKAGPRPCLTPQYPSRPQRTPLTTSRMPVPTTIIIGGYVFHWRSVSLSDRPDIMDYQSLVPHVLQEYDWQEHDEFSLIFIGSNDGAPITSQRLIKAVKTLEGIPNLTGIVVNTHSAVWLPQWEGLIRRMLPSVKFMAVRIVSPHSQSIVARYGDNDCQFMTKSFAHIPFKNLGMECVVDSIPRLPYLRGLKIAPSQLPANEHGSLSVQRLRNLEWIMWQSSYLHHLEIPFDVFVEGCHYFRIPQESRKSLSWLAVTCPDTVIQEYTPFTMLGDFQAIVGLRDAVESLAALQKLTIPRALEHASPLREALQRQWVKIGWEGALVTYSRLLYTRRFMSAHCSRCSCECRVKWKVGINEQVRGVNGGTAEKSAFLKMYMSNHPDTLVAYAKWFGKVKETITSAEMSAIDTKSMTLTCTLKGGDKKVVVVPIEPPMKGYEDVKPRLLEMKAFAQEGLGMIKAPKITFFEFPRDARIGAVFNHASVLGQIADFVVSWTGTGIVTFGYWFIVVTHSLESLYMYSLCKRHSTGFALGALYVASTLLAGFPTWVKLRKNIQAARIDSVEVERMTLEMDFIYIERSNYVLLKIVSNSPKSRRKLLTFHKEEQVTICGESGRSDEKAIRRRPGSFCSSPQLVLPNLLCFFPLKMSTNVPITGAGSVTAPTPQNTPLNQAPIALGLSRPTVPDISEENEGDAPAGADGDDDDPMSGLQHHMLGMVQGKLADLLGKSSGYIESLPVEIKLNVEALKGVQVKQNELHNQYKKECLELEKKYLDLAKPLYERRSAIISGKAAPTAEEIQAGEEAETKEDEDYTPLPKDAKPSAEGIPDFWLTTLQNHVALNDMITERDVEALKSLIDVRLEYLKEGADAPKETQGKPGFKIVFQFAPNDYFTNEVLEKTYLYQEEVGYSGDFVYDRAIGTTIKWKEDKDLTKEFEIKKQRNKNTNRTRLVRKARPTDSFFNFFSPPVPPTEEDIENGVYEDEELEELEEKLEEDYQIGEDLKEKIIPRAIDYFTGKALAYEVMDEDEDDYEDEDDEDDDEDRFEDESDSDNDAPPRRRGPAKGRGGAAGGKVNPEECKQQ</sequence>
<gene>
    <name evidence="6" type="ORF">D9613_010276</name>
</gene>
<evidence type="ECO:0000259" key="5">
    <source>
        <dbReference type="Pfam" id="PF10615"/>
    </source>
</evidence>
<evidence type="ECO:0000256" key="2">
    <source>
        <dbReference type="RuleBase" id="RU003876"/>
    </source>
</evidence>
<feature type="domain" description="DUF2470" evidence="5">
    <location>
        <begin position="520"/>
        <end position="593"/>
    </location>
</feature>
<dbReference type="FunFam" id="3.30.1120.90:FF:000003">
    <property type="entry name" value="Nucleosome assembly protein"/>
    <property type="match status" value="1"/>
</dbReference>
<feature type="compositionally biased region" description="Polar residues" evidence="3">
    <location>
        <begin position="160"/>
        <end position="172"/>
    </location>
</feature>
<dbReference type="GO" id="GO:0005634">
    <property type="term" value="C:nucleus"/>
    <property type="evidence" value="ECO:0007669"/>
    <property type="project" value="InterPro"/>
</dbReference>
<dbReference type="Gene3D" id="3.20.180.10">
    <property type="entry name" value="PNP-oxidase-like"/>
    <property type="match status" value="1"/>
</dbReference>
<feature type="region of interest" description="Disordered" evidence="3">
    <location>
        <begin position="1166"/>
        <end position="1224"/>
    </location>
</feature>
<feature type="region of interest" description="Disordered" evidence="3">
    <location>
        <begin position="826"/>
        <end position="855"/>
    </location>
</feature>
<dbReference type="InterPro" id="IPR002164">
    <property type="entry name" value="NAP_family"/>
</dbReference>
<dbReference type="Proteomes" id="UP000521872">
    <property type="component" value="Unassembled WGS sequence"/>
</dbReference>
<dbReference type="InterPro" id="IPR028110">
    <property type="entry name" value="TMEM254"/>
</dbReference>
<organism evidence="6 7">
    <name type="scientific">Agrocybe pediades</name>
    <dbReference type="NCBI Taxonomy" id="84607"/>
    <lineage>
        <taxon>Eukaryota</taxon>
        <taxon>Fungi</taxon>
        <taxon>Dikarya</taxon>
        <taxon>Basidiomycota</taxon>
        <taxon>Agaricomycotina</taxon>
        <taxon>Agaricomycetes</taxon>
        <taxon>Agaricomycetidae</taxon>
        <taxon>Agaricales</taxon>
        <taxon>Agaricineae</taxon>
        <taxon>Strophariaceae</taxon>
        <taxon>Agrocybe</taxon>
    </lineage>
</organism>
<dbReference type="Gene3D" id="1.20.5.1500">
    <property type="match status" value="1"/>
</dbReference>
<dbReference type="Gene3D" id="3.30.1120.90">
    <property type="entry name" value="Nucleosome assembly protein"/>
    <property type="match status" value="1"/>
</dbReference>
<evidence type="ECO:0000256" key="4">
    <source>
        <dbReference type="SAM" id="Phobius"/>
    </source>
</evidence>
<feature type="transmembrane region" description="Helical" evidence="4">
    <location>
        <begin position="633"/>
        <end position="653"/>
    </location>
</feature>
<feature type="region of interest" description="Disordered" evidence="3">
    <location>
        <begin position="935"/>
        <end position="965"/>
    </location>
</feature>
<dbReference type="PANTHER" id="PTHR11875">
    <property type="entry name" value="TESTIS-SPECIFIC Y-ENCODED PROTEIN"/>
    <property type="match status" value="1"/>
</dbReference>